<evidence type="ECO:0000313" key="2">
    <source>
        <dbReference type="Proteomes" id="UP000823405"/>
    </source>
</evidence>
<evidence type="ECO:0000313" key="1">
    <source>
        <dbReference type="EMBL" id="KAG0275842.1"/>
    </source>
</evidence>
<proteinExistence type="predicted"/>
<accession>A0A9P6UDY4</accession>
<sequence>SSDHVSASLAVEDIKLPLLPVTLPKYQAVPSPPEPRQPPETRTFDDAVLHSCGELYASVVEKQKTLGIVEVLGLKPFSIKDAHGVEQNALAHSSVISRFPARPAELRSVLSQKRKLDEHESCSNCSPALAPGSEHVFSSSPYAARLATRQYVEMNDEICELLNRDWQLSPHLRFSCAVIIAGCLLVNFRNGQAVIANTVE</sequence>
<organism evidence="1 2">
    <name type="scientific">Linnemannia gamsii</name>
    <dbReference type="NCBI Taxonomy" id="64522"/>
    <lineage>
        <taxon>Eukaryota</taxon>
        <taxon>Fungi</taxon>
        <taxon>Fungi incertae sedis</taxon>
        <taxon>Mucoromycota</taxon>
        <taxon>Mortierellomycotina</taxon>
        <taxon>Mortierellomycetes</taxon>
        <taxon>Mortierellales</taxon>
        <taxon>Mortierellaceae</taxon>
        <taxon>Linnemannia</taxon>
    </lineage>
</organism>
<dbReference type="Proteomes" id="UP000823405">
    <property type="component" value="Unassembled WGS sequence"/>
</dbReference>
<feature type="non-terminal residue" evidence="1">
    <location>
        <position position="1"/>
    </location>
</feature>
<gene>
    <name evidence="1" type="ORF">BGZ97_010209</name>
</gene>
<protein>
    <submittedName>
        <fullName evidence="1">Uncharacterized protein</fullName>
    </submittedName>
</protein>
<dbReference type="AlphaFoldDB" id="A0A9P6UDY4"/>
<comment type="caution">
    <text evidence="1">The sequence shown here is derived from an EMBL/GenBank/DDBJ whole genome shotgun (WGS) entry which is preliminary data.</text>
</comment>
<dbReference type="OrthoDB" id="2433114at2759"/>
<name>A0A9P6UDY4_9FUNG</name>
<keyword evidence="2" id="KW-1185">Reference proteome</keyword>
<dbReference type="EMBL" id="JAAAIN010005165">
    <property type="protein sequence ID" value="KAG0275842.1"/>
    <property type="molecule type" value="Genomic_DNA"/>
</dbReference>
<feature type="non-terminal residue" evidence="1">
    <location>
        <position position="200"/>
    </location>
</feature>
<reference evidence="1" key="1">
    <citation type="journal article" date="2020" name="Fungal Divers.">
        <title>Resolving the Mortierellaceae phylogeny through synthesis of multi-gene phylogenetics and phylogenomics.</title>
        <authorList>
            <person name="Vandepol N."/>
            <person name="Liber J."/>
            <person name="Desiro A."/>
            <person name="Na H."/>
            <person name="Kennedy M."/>
            <person name="Barry K."/>
            <person name="Grigoriev I.V."/>
            <person name="Miller A.N."/>
            <person name="O'Donnell K."/>
            <person name="Stajich J.E."/>
            <person name="Bonito G."/>
        </authorList>
    </citation>
    <scope>NUCLEOTIDE SEQUENCE</scope>
    <source>
        <strain evidence="1">NVP60</strain>
    </source>
</reference>